<dbReference type="InParanoid" id="A0A667XKU9"/>
<dbReference type="GeneTree" id="ENSGT00390000003039"/>
<dbReference type="FunCoup" id="A0A667XKU9">
    <property type="interactions" value="76"/>
</dbReference>
<protein>
    <submittedName>
        <fullName evidence="2">Uncharacterized protein</fullName>
    </submittedName>
</protein>
<reference evidence="2" key="3">
    <citation type="submission" date="2025-09" db="UniProtKB">
        <authorList>
            <consortium name="Ensembl"/>
        </authorList>
    </citation>
    <scope>IDENTIFICATION</scope>
</reference>
<proteinExistence type="predicted"/>
<feature type="signal peptide" evidence="1">
    <location>
        <begin position="1"/>
        <end position="16"/>
    </location>
</feature>
<keyword evidence="3" id="KW-1185">Reference proteome</keyword>
<organism evidence="2 3">
    <name type="scientific">Myripristis murdjan</name>
    <name type="common">pinecone soldierfish</name>
    <dbReference type="NCBI Taxonomy" id="586833"/>
    <lineage>
        <taxon>Eukaryota</taxon>
        <taxon>Metazoa</taxon>
        <taxon>Chordata</taxon>
        <taxon>Craniata</taxon>
        <taxon>Vertebrata</taxon>
        <taxon>Euteleostomi</taxon>
        <taxon>Actinopterygii</taxon>
        <taxon>Neopterygii</taxon>
        <taxon>Teleostei</taxon>
        <taxon>Neoteleostei</taxon>
        <taxon>Acanthomorphata</taxon>
        <taxon>Holocentriformes</taxon>
        <taxon>Holocentridae</taxon>
        <taxon>Myripristis</taxon>
    </lineage>
</organism>
<evidence type="ECO:0000256" key="1">
    <source>
        <dbReference type="SAM" id="SignalP"/>
    </source>
</evidence>
<dbReference type="AlphaFoldDB" id="A0A667XKU9"/>
<evidence type="ECO:0000313" key="2">
    <source>
        <dbReference type="Ensembl" id="ENSMMDP00005015827.1"/>
    </source>
</evidence>
<name>A0A667XKU9_9TELE</name>
<dbReference type="Proteomes" id="UP000472263">
    <property type="component" value="Chromosome 15"/>
</dbReference>
<sequence>MKAFFLLLLLLPLCTAQYNIECYGKDYLMVDNMLQCSGRVRQVCYTRDTGERGCTRLEFCSNEGWKCCFTDRCNV</sequence>
<accession>A0A667XKU9</accession>
<dbReference type="Ensembl" id="ENSMMDT00005016244.1">
    <property type="protein sequence ID" value="ENSMMDP00005015827.1"/>
    <property type="gene ID" value="ENSMMDG00005008033.1"/>
</dbReference>
<keyword evidence="1" id="KW-0732">Signal</keyword>
<reference evidence="2" key="2">
    <citation type="submission" date="2025-08" db="UniProtKB">
        <authorList>
            <consortium name="Ensembl"/>
        </authorList>
    </citation>
    <scope>IDENTIFICATION</scope>
</reference>
<evidence type="ECO:0000313" key="3">
    <source>
        <dbReference type="Proteomes" id="UP000472263"/>
    </source>
</evidence>
<reference evidence="2" key="1">
    <citation type="submission" date="2019-06" db="EMBL/GenBank/DDBJ databases">
        <authorList>
            <consortium name="Wellcome Sanger Institute Data Sharing"/>
        </authorList>
    </citation>
    <scope>NUCLEOTIDE SEQUENCE [LARGE SCALE GENOMIC DNA]</scope>
</reference>
<feature type="chain" id="PRO_5025409476" evidence="1">
    <location>
        <begin position="17"/>
        <end position="75"/>
    </location>
</feature>